<protein>
    <submittedName>
        <fullName evidence="2">Uncharacterized protein</fullName>
    </submittedName>
</protein>
<feature type="transmembrane region" description="Helical" evidence="1">
    <location>
        <begin position="6"/>
        <end position="24"/>
    </location>
</feature>
<keyword evidence="1" id="KW-0812">Transmembrane</keyword>
<keyword evidence="1" id="KW-0472">Membrane</keyword>
<keyword evidence="3" id="KW-1185">Reference proteome</keyword>
<accession>A0ABY1NBC4</accession>
<evidence type="ECO:0000313" key="2">
    <source>
        <dbReference type="EMBL" id="SMP03578.1"/>
    </source>
</evidence>
<name>A0ABY1NBC4_9BACT</name>
<comment type="caution">
    <text evidence="2">The sequence shown here is derived from an EMBL/GenBank/DDBJ whole genome shotgun (WGS) entry which is preliminary data.</text>
</comment>
<evidence type="ECO:0000256" key="1">
    <source>
        <dbReference type="SAM" id="Phobius"/>
    </source>
</evidence>
<dbReference type="Proteomes" id="UP001157911">
    <property type="component" value="Unassembled WGS sequence"/>
</dbReference>
<organism evidence="2 3">
    <name type="scientific">Desulfurobacterium pacificum</name>
    <dbReference type="NCBI Taxonomy" id="240166"/>
    <lineage>
        <taxon>Bacteria</taxon>
        <taxon>Pseudomonadati</taxon>
        <taxon>Aquificota</taxon>
        <taxon>Aquificia</taxon>
        <taxon>Desulfurobacteriales</taxon>
        <taxon>Desulfurobacteriaceae</taxon>
        <taxon>Desulfurobacterium</taxon>
    </lineage>
</organism>
<proteinExistence type="predicted"/>
<gene>
    <name evidence="2" type="ORF">SAMN06265339_0129</name>
</gene>
<keyword evidence="1" id="KW-1133">Transmembrane helix</keyword>
<reference evidence="2 3" key="1">
    <citation type="submission" date="2017-05" db="EMBL/GenBank/DDBJ databases">
        <authorList>
            <person name="Varghese N."/>
            <person name="Submissions S."/>
        </authorList>
    </citation>
    <scope>NUCLEOTIDE SEQUENCE [LARGE SCALE GENOMIC DNA]</scope>
    <source>
        <strain evidence="2 3">DSM 15522</strain>
    </source>
</reference>
<dbReference type="EMBL" id="FXUB01000001">
    <property type="protein sequence ID" value="SMP03578.1"/>
    <property type="molecule type" value="Genomic_DNA"/>
</dbReference>
<evidence type="ECO:0000313" key="3">
    <source>
        <dbReference type="Proteomes" id="UP001157911"/>
    </source>
</evidence>
<sequence>MSKEIIITLIFTVTVGVLLLWMLYKTVKTVKDTA</sequence>